<dbReference type="Proteomes" id="UP000183180">
    <property type="component" value="Unassembled WGS sequence"/>
</dbReference>
<dbReference type="InterPro" id="IPR000326">
    <property type="entry name" value="PAP2/HPO"/>
</dbReference>
<dbReference type="SMART" id="SM00014">
    <property type="entry name" value="acidPPc"/>
    <property type="match status" value="1"/>
</dbReference>
<dbReference type="Gene3D" id="1.20.144.10">
    <property type="entry name" value="Phosphatidic acid phosphatase type 2/haloperoxidase"/>
    <property type="match status" value="1"/>
</dbReference>
<gene>
    <name evidence="9" type="ORF">SAMN04488548_1343585</name>
</gene>
<comment type="subcellular location">
    <subcellularLocation>
        <location evidence="1">Cell membrane</location>
        <topology evidence="1">Multi-pass membrane protein</topology>
    </subcellularLocation>
</comment>
<protein>
    <submittedName>
        <fullName evidence="9">PAP2 superfamily protein</fullName>
    </submittedName>
</protein>
<evidence type="ECO:0000256" key="3">
    <source>
        <dbReference type="ARBA" id="ARBA00022692"/>
    </source>
</evidence>
<evidence type="ECO:0000259" key="8">
    <source>
        <dbReference type="SMART" id="SM00014"/>
    </source>
</evidence>
<keyword evidence="6" id="KW-0472">Membrane</keyword>
<organism evidence="9 10">
    <name type="scientific">Gordonia westfalica</name>
    <dbReference type="NCBI Taxonomy" id="158898"/>
    <lineage>
        <taxon>Bacteria</taxon>
        <taxon>Bacillati</taxon>
        <taxon>Actinomycetota</taxon>
        <taxon>Actinomycetes</taxon>
        <taxon>Mycobacteriales</taxon>
        <taxon>Gordoniaceae</taxon>
        <taxon>Gordonia</taxon>
    </lineage>
</organism>
<dbReference type="GO" id="GO:0005886">
    <property type="term" value="C:plasma membrane"/>
    <property type="evidence" value="ECO:0007669"/>
    <property type="project" value="UniProtKB-SubCell"/>
</dbReference>
<evidence type="ECO:0000256" key="2">
    <source>
        <dbReference type="ARBA" id="ARBA00022475"/>
    </source>
</evidence>
<proteinExistence type="predicted"/>
<dbReference type="PANTHER" id="PTHR14969">
    <property type="entry name" value="SPHINGOSINE-1-PHOSPHATE PHOSPHOHYDROLASE"/>
    <property type="match status" value="1"/>
</dbReference>
<evidence type="ECO:0000256" key="7">
    <source>
        <dbReference type="SAM" id="MobiDB-lite"/>
    </source>
</evidence>
<keyword evidence="4" id="KW-0378">Hydrolase</keyword>
<dbReference type="EMBL" id="FNLM01000034">
    <property type="protein sequence ID" value="SDU71244.1"/>
    <property type="molecule type" value="Genomic_DNA"/>
</dbReference>
<dbReference type="OrthoDB" id="4333485at2"/>
<evidence type="ECO:0000256" key="5">
    <source>
        <dbReference type="ARBA" id="ARBA00022989"/>
    </source>
</evidence>
<evidence type="ECO:0000313" key="10">
    <source>
        <dbReference type="Proteomes" id="UP000183180"/>
    </source>
</evidence>
<dbReference type="SUPFAM" id="SSF48317">
    <property type="entry name" value="Acid phosphatase/Vanadium-dependent haloperoxidase"/>
    <property type="match status" value="1"/>
</dbReference>
<evidence type="ECO:0000313" key="9">
    <source>
        <dbReference type="EMBL" id="SDU71244.1"/>
    </source>
</evidence>
<reference evidence="9 10" key="1">
    <citation type="submission" date="2016-10" db="EMBL/GenBank/DDBJ databases">
        <authorList>
            <person name="de Groot N.N."/>
        </authorList>
    </citation>
    <scope>NUCLEOTIDE SEQUENCE [LARGE SCALE GENOMIC DNA]</scope>
    <source>
        <strain evidence="9 10">DSM 44215</strain>
    </source>
</reference>
<evidence type="ECO:0000256" key="1">
    <source>
        <dbReference type="ARBA" id="ARBA00004651"/>
    </source>
</evidence>
<dbReference type="RefSeq" id="WP_074852184.1">
    <property type="nucleotide sequence ID" value="NZ_FNLM01000034.1"/>
</dbReference>
<dbReference type="InterPro" id="IPR036938">
    <property type="entry name" value="PAP2/HPO_sf"/>
</dbReference>
<evidence type="ECO:0000256" key="6">
    <source>
        <dbReference type="ARBA" id="ARBA00023136"/>
    </source>
</evidence>
<sequence>MSSESSSPDVKVAEPEKLPADDAPRPLAGEEKILVAIQAGIGSRPGVRSATRGLSHFGEHSLGWLTISGVGWALARGRGDVRSQQLWLEAGVGAFGAHAASVIIKRIVRRPRPAHPAIDIGVSTPSKLSFPSSHATSTTAAAILIGRAAGWDAKALPAALVPPMLLSRLVLGVHYPTDVTAGAAIGAASAAAVIAGDKVLLEPTRNAPASGRARRAARVLTRLGLTAAVPGGPLRLAASPVIARVTRHRESA</sequence>
<dbReference type="GO" id="GO:0016787">
    <property type="term" value="F:hydrolase activity"/>
    <property type="evidence" value="ECO:0007669"/>
    <property type="project" value="UniProtKB-KW"/>
</dbReference>
<name>A0A1H2KRR9_9ACTN</name>
<keyword evidence="3" id="KW-0812">Transmembrane</keyword>
<accession>A0A1H2KRR9</accession>
<feature type="region of interest" description="Disordered" evidence="7">
    <location>
        <begin position="1"/>
        <end position="25"/>
    </location>
</feature>
<dbReference type="Pfam" id="PF01569">
    <property type="entry name" value="PAP2"/>
    <property type="match status" value="1"/>
</dbReference>
<dbReference type="AlphaFoldDB" id="A0A1H2KRR9"/>
<evidence type="ECO:0000256" key="4">
    <source>
        <dbReference type="ARBA" id="ARBA00022801"/>
    </source>
</evidence>
<feature type="compositionally biased region" description="Basic and acidic residues" evidence="7">
    <location>
        <begin position="11"/>
        <end position="25"/>
    </location>
</feature>
<keyword evidence="5" id="KW-1133">Transmembrane helix</keyword>
<feature type="domain" description="Phosphatidic acid phosphatase type 2/haloperoxidase" evidence="8">
    <location>
        <begin position="87"/>
        <end position="194"/>
    </location>
</feature>
<dbReference type="STRING" id="158898.SAMN04488548_1343585"/>
<dbReference type="PANTHER" id="PTHR14969:SF62">
    <property type="entry name" value="DECAPRENYLPHOSPHORYL-5-PHOSPHORIBOSE PHOSPHATASE RV3807C-RELATED"/>
    <property type="match status" value="1"/>
</dbReference>
<keyword evidence="2" id="KW-1003">Cell membrane</keyword>